<protein>
    <submittedName>
        <fullName evidence="2">Uncharacterized protein</fullName>
    </submittedName>
</protein>
<evidence type="ECO:0000256" key="1">
    <source>
        <dbReference type="SAM" id="MobiDB-lite"/>
    </source>
</evidence>
<keyword evidence="3" id="KW-1185">Reference proteome</keyword>
<dbReference type="PANTHER" id="PTHR31659:SF25">
    <property type="entry name" value="OS03G0148400 PROTEIN"/>
    <property type="match status" value="1"/>
</dbReference>
<evidence type="ECO:0000313" key="3">
    <source>
        <dbReference type="Proteomes" id="UP000623129"/>
    </source>
</evidence>
<dbReference type="InterPro" id="IPR008004">
    <property type="entry name" value="OCTOPUS-like"/>
</dbReference>
<feature type="region of interest" description="Disordered" evidence="1">
    <location>
        <begin position="97"/>
        <end position="121"/>
    </location>
</feature>
<dbReference type="PANTHER" id="PTHR31659">
    <property type="entry name" value="PROTEIN: UPF0503-LIKE PROTEIN, PUTATIVE (DUF740)-RELATED"/>
    <property type="match status" value="1"/>
</dbReference>
<name>A0A833QTF1_9POAL</name>
<feature type="compositionally biased region" description="Basic and acidic residues" evidence="1">
    <location>
        <begin position="245"/>
        <end position="256"/>
    </location>
</feature>
<feature type="region of interest" description="Disordered" evidence="1">
    <location>
        <begin position="245"/>
        <end position="277"/>
    </location>
</feature>
<dbReference type="Proteomes" id="UP000623129">
    <property type="component" value="Unassembled WGS sequence"/>
</dbReference>
<accession>A0A833QTF1</accession>
<dbReference type="AlphaFoldDB" id="A0A833QTF1"/>
<dbReference type="OrthoDB" id="681577at2759"/>
<feature type="compositionally biased region" description="Basic residues" evidence="1">
    <location>
        <begin position="257"/>
        <end position="268"/>
    </location>
</feature>
<sequence length="360" mass="40576">MEPLPQNGTFAQCAKHPSQLFTGVCSYCLMERLSSVNSAQPNPNLNTATTSSQSCEIEEIQSVVASPNAERITNNKSPEVKMRKTLLLLFQLDDERENVSQNESNEEEKIFKEPQQCSSSNPGTAILASGDEAKLKGKGASFRLSSIVPKWRKREAIKSNHVDSDKRDPLDQSENRHSFRYPLDLPRHSWDGSIGKAMACPFACLEERKSRRKRGGMSEERQETMSETLENGKIDTSVQVLERSLSESGKDRDRKITRGSSRRFRHPVIRSNGTSSNVIKSNGDLGLKIDPKPDNLMPADVRRKRELGFGRSRSVHYQSPGNIDNNGLLRFYLTPLRCRSMHKGRRHNSRFFAGGLFGFF</sequence>
<dbReference type="Pfam" id="PF05340">
    <property type="entry name" value="DUF740"/>
    <property type="match status" value="2"/>
</dbReference>
<dbReference type="EMBL" id="SWLB01000016">
    <property type="protein sequence ID" value="KAF3328248.1"/>
    <property type="molecule type" value="Genomic_DNA"/>
</dbReference>
<evidence type="ECO:0000313" key="2">
    <source>
        <dbReference type="EMBL" id="KAF3328248.1"/>
    </source>
</evidence>
<gene>
    <name evidence="2" type="ORF">FCM35_KLT06854</name>
</gene>
<comment type="caution">
    <text evidence="2">The sequence shown here is derived from an EMBL/GenBank/DDBJ whole genome shotgun (WGS) entry which is preliminary data.</text>
</comment>
<proteinExistence type="predicted"/>
<reference evidence="2" key="1">
    <citation type="submission" date="2020-01" db="EMBL/GenBank/DDBJ databases">
        <title>Genome sequence of Kobresia littledalei, the first chromosome-level genome in the family Cyperaceae.</title>
        <authorList>
            <person name="Qu G."/>
        </authorList>
    </citation>
    <scope>NUCLEOTIDE SEQUENCE</scope>
    <source>
        <strain evidence="2">C.B.Clarke</strain>
        <tissue evidence="2">Leaf</tissue>
    </source>
</reference>
<organism evidence="2 3">
    <name type="scientific">Carex littledalei</name>
    <dbReference type="NCBI Taxonomy" id="544730"/>
    <lineage>
        <taxon>Eukaryota</taxon>
        <taxon>Viridiplantae</taxon>
        <taxon>Streptophyta</taxon>
        <taxon>Embryophyta</taxon>
        <taxon>Tracheophyta</taxon>
        <taxon>Spermatophyta</taxon>
        <taxon>Magnoliopsida</taxon>
        <taxon>Liliopsida</taxon>
        <taxon>Poales</taxon>
        <taxon>Cyperaceae</taxon>
        <taxon>Cyperoideae</taxon>
        <taxon>Cariceae</taxon>
        <taxon>Carex</taxon>
        <taxon>Carex subgen. Euthyceras</taxon>
    </lineage>
</organism>